<dbReference type="PROSITE" id="PS00798">
    <property type="entry name" value="ALDOKETO_REDUCTASE_1"/>
    <property type="match status" value="1"/>
</dbReference>
<protein>
    <submittedName>
        <fullName evidence="8">Putative oxidoreductase/MSMEI_2347</fullName>
    </submittedName>
</protein>
<dbReference type="Gene3D" id="3.20.20.100">
    <property type="entry name" value="NADP-dependent oxidoreductase domain"/>
    <property type="match status" value="1"/>
</dbReference>
<dbReference type="PRINTS" id="PR00069">
    <property type="entry name" value="ALDKETRDTASE"/>
</dbReference>
<dbReference type="PANTHER" id="PTHR43827:SF3">
    <property type="entry name" value="NADP-DEPENDENT OXIDOREDUCTASE DOMAIN-CONTAINING PROTEIN"/>
    <property type="match status" value="1"/>
</dbReference>
<dbReference type="InterPro" id="IPR020471">
    <property type="entry name" value="AKR"/>
</dbReference>
<gene>
    <name evidence="8" type="ORF">BN1050_01481</name>
</gene>
<keyword evidence="3" id="KW-0560">Oxidoreductase</keyword>
<name>A0A078MEU4_9BACL</name>
<proteinExistence type="inferred from homology"/>
<feature type="domain" description="NADP-dependent oxidoreductase" evidence="7">
    <location>
        <begin position="20"/>
        <end position="256"/>
    </location>
</feature>
<comment type="similarity">
    <text evidence="1">Belongs to the aldo/keto reductase family.</text>
</comment>
<dbReference type="PIRSF" id="PIRSF000097">
    <property type="entry name" value="AKR"/>
    <property type="match status" value="1"/>
</dbReference>
<evidence type="ECO:0000256" key="6">
    <source>
        <dbReference type="PIRSR" id="PIRSR000097-3"/>
    </source>
</evidence>
<evidence type="ECO:0000256" key="2">
    <source>
        <dbReference type="ARBA" id="ARBA00022857"/>
    </source>
</evidence>
<dbReference type="InterPro" id="IPR036812">
    <property type="entry name" value="NAD(P)_OxRdtase_dom_sf"/>
</dbReference>
<dbReference type="SUPFAM" id="SSF51430">
    <property type="entry name" value="NAD(P)-linked oxidoreductase"/>
    <property type="match status" value="1"/>
</dbReference>
<feature type="site" description="Lowers pKa of active site Tyr" evidence="6">
    <location>
        <position position="74"/>
    </location>
</feature>
<dbReference type="GO" id="GO:0016616">
    <property type="term" value="F:oxidoreductase activity, acting on the CH-OH group of donors, NAD or NADP as acceptor"/>
    <property type="evidence" value="ECO:0007669"/>
    <property type="project" value="UniProtKB-ARBA"/>
</dbReference>
<dbReference type="AlphaFoldDB" id="A0A078MEU4"/>
<dbReference type="PATRIC" id="fig|1461583.4.peg.1437"/>
<sequence>MEFITLANGVKMPQLGLGVYKMTDPKQTLQAIDEALKDGYRAIDTASFYNNEQQVGEAVRASGIAREDLFITTKVWNDDQGYDSTLRAFEVSLKKLNMDYLDLYLTHWPIEDKFVDTYRAIERLYEQKLIRVPGVSNHHQKHLATLEREANVMPMVNQIEMHPYLQQNELRAYCAERNIAITAWSPLGRGVVLDDEVLAEIAKRYGKTPAQIILRWHVQQNVIVIPKSVTPSRIKSNITIFDFELCDEDMRLLSNLNQNKRFGVNPELPDFAKHFK</sequence>
<accession>A0A078MEU4</accession>
<dbReference type="InterPro" id="IPR018170">
    <property type="entry name" value="Aldo/ket_reductase_CS"/>
</dbReference>
<evidence type="ECO:0000256" key="5">
    <source>
        <dbReference type="PIRSR" id="PIRSR000097-2"/>
    </source>
</evidence>
<dbReference type="InterPro" id="IPR023210">
    <property type="entry name" value="NADP_OxRdtase_dom"/>
</dbReference>
<dbReference type="HOGENOM" id="CLU_023205_0_1_9"/>
<keyword evidence="2" id="KW-0521">NADP</keyword>
<evidence type="ECO:0000259" key="7">
    <source>
        <dbReference type="Pfam" id="PF00248"/>
    </source>
</evidence>
<evidence type="ECO:0000256" key="3">
    <source>
        <dbReference type="ARBA" id="ARBA00023002"/>
    </source>
</evidence>
<dbReference type="PROSITE" id="PS00063">
    <property type="entry name" value="ALDOKETO_REDUCTASE_3"/>
    <property type="match status" value="1"/>
</dbReference>
<organism evidence="8">
    <name type="scientific">Metalysinibacillus saudimassiliensis</name>
    <dbReference type="NCBI Taxonomy" id="1461583"/>
    <lineage>
        <taxon>Bacteria</taxon>
        <taxon>Bacillati</taxon>
        <taxon>Bacillota</taxon>
        <taxon>Bacilli</taxon>
        <taxon>Bacillales</taxon>
        <taxon>Caryophanaceae</taxon>
        <taxon>Metalysinibacillus</taxon>
    </lineage>
</organism>
<feature type="binding site" evidence="5">
    <location>
        <position position="107"/>
    </location>
    <ligand>
        <name>substrate</name>
    </ligand>
</feature>
<dbReference type="PANTHER" id="PTHR43827">
    <property type="entry name" value="2,5-DIKETO-D-GLUCONIC ACID REDUCTASE"/>
    <property type="match status" value="1"/>
</dbReference>
<evidence type="ECO:0000256" key="4">
    <source>
        <dbReference type="PIRSR" id="PIRSR000097-1"/>
    </source>
</evidence>
<dbReference type="EMBL" id="LN483075">
    <property type="protein sequence ID" value="CEA03226.1"/>
    <property type="molecule type" value="Genomic_DNA"/>
</dbReference>
<evidence type="ECO:0000313" key="8">
    <source>
        <dbReference type="EMBL" id="CEA03226.1"/>
    </source>
</evidence>
<evidence type="ECO:0000256" key="1">
    <source>
        <dbReference type="ARBA" id="ARBA00007905"/>
    </source>
</evidence>
<dbReference type="Pfam" id="PF00248">
    <property type="entry name" value="Aldo_ket_red"/>
    <property type="match status" value="1"/>
</dbReference>
<feature type="active site" description="Proton donor" evidence="4">
    <location>
        <position position="49"/>
    </location>
</feature>
<reference evidence="8" key="1">
    <citation type="submission" date="2014-07" db="EMBL/GenBank/DDBJ databases">
        <authorList>
            <person name="Urmite Genomes Urmite Genomes"/>
        </authorList>
    </citation>
    <scope>NUCLEOTIDE SEQUENCE</scope>
    <source>
        <strain evidence="8">13S34_air</strain>
    </source>
</reference>
<dbReference type="FunFam" id="3.20.20.100:FF:000015">
    <property type="entry name" value="Oxidoreductase, aldo/keto reductase family"/>
    <property type="match status" value="1"/>
</dbReference>